<dbReference type="Gene3D" id="3.30.530.20">
    <property type="match status" value="1"/>
</dbReference>
<dbReference type="EMBL" id="BAAAYR010000005">
    <property type="protein sequence ID" value="GAA3577697.1"/>
    <property type="molecule type" value="Genomic_DNA"/>
</dbReference>
<reference evidence="2" key="1">
    <citation type="journal article" date="2019" name="Int. J. Syst. Evol. Microbiol.">
        <title>The Global Catalogue of Microorganisms (GCM) 10K type strain sequencing project: providing services to taxonomists for standard genome sequencing and annotation.</title>
        <authorList>
            <consortium name="The Broad Institute Genomics Platform"/>
            <consortium name="The Broad Institute Genome Sequencing Center for Infectious Disease"/>
            <person name="Wu L."/>
            <person name="Ma J."/>
        </authorList>
    </citation>
    <scope>NUCLEOTIDE SEQUENCE [LARGE SCALE GENOMIC DNA]</scope>
    <source>
        <strain evidence="2">JCM 16540</strain>
    </source>
</reference>
<dbReference type="SUPFAM" id="SSF55961">
    <property type="entry name" value="Bet v1-like"/>
    <property type="match status" value="1"/>
</dbReference>
<sequence>MGGAVRRVEVTGPARPDVAWERYASLAAWPTWAPQIRSVEADGPRLAVGRTGTVHALGGLRVPFVVTAVDAEARTWSWLARVGPLALTLHHDLTPDPDGTRAGLVLEGPALVVATYGPLTRPSLARLVGA</sequence>
<organism evidence="1 2">
    <name type="scientific">Microlunatus spumicola</name>
    <dbReference type="NCBI Taxonomy" id="81499"/>
    <lineage>
        <taxon>Bacteria</taxon>
        <taxon>Bacillati</taxon>
        <taxon>Actinomycetota</taxon>
        <taxon>Actinomycetes</taxon>
        <taxon>Propionibacteriales</taxon>
        <taxon>Propionibacteriaceae</taxon>
        <taxon>Microlunatus</taxon>
    </lineage>
</organism>
<evidence type="ECO:0008006" key="3">
    <source>
        <dbReference type="Google" id="ProtNLM"/>
    </source>
</evidence>
<accession>A0ABP6Y6D3</accession>
<gene>
    <name evidence="1" type="ORF">GCM10022197_38760</name>
</gene>
<dbReference type="Proteomes" id="UP001500767">
    <property type="component" value="Unassembled WGS sequence"/>
</dbReference>
<dbReference type="InterPro" id="IPR023393">
    <property type="entry name" value="START-like_dom_sf"/>
</dbReference>
<evidence type="ECO:0000313" key="2">
    <source>
        <dbReference type="Proteomes" id="UP001500767"/>
    </source>
</evidence>
<evidence type="ECO:0000313" key="1">
    <source>
        <dbReference type="EMBL" id="GAA3577697.1"/>
    </source>
</evidence>
<proteinExistence type="predicted"/>
<dbReference type="RefSeq" id="WP_204911262.1">
    <property type="nucleotide sequence ID" value="NZ_BAAAYR010000005.1"/>
</dbReference>
<protein>
    <recommendedName>
        <fullName evidence="3">Polyketide cyclase / dehydrase and lipid transport</fullName>
    </recommendedName>
</protein>
<comment type="caution">
    <text evidence="1">The sequence shown here is derived from an EMBL/GenBank/DDBJ whole genome shotgun (WGS) entry which is preliminary data.</text>
</comment>
<keyword evidence="2" id="KW-1185">Reference proteome</keyword>
<dbReference type="Pfam" id="PF10604">
    <property type="entry name" value="Polyketide_cyc2"/>
    <property type="match status" value="1"/>
</dbReference>
<name>A0ABP6Y6D3_9ACTN</name>
<dbReference type="InterPro" id="IPR019587">
    <property type="entry name" value="Polyketide_cyclase/dehydratase"/>
</dbReference>